<comment type="similarity">
    <text evidence="1">Belongs to the MCM family.</text>
</comment>
<dbReference type="PANTHER" id="PTHR11630:SF66">
    <property type="entry name" value="DNA REPLICATION LICENSING FACTOR MCM4"/>
    <property type="match status" value="1"/>
</dbReference>
<evidence type="ECO:0000256" key="1">
    <source>
        <dbReference type="ARBA" id="ARBA00008010"/>
    </source>
</evidence>
<dbReference type="Pfam" id="PF17855">
    <property type="entry name" value="MCM_lid"/>
    <property type="match status" value="1"/>
</dbReference>
<dbReference type="PANTHER" id="PTHR11630">
    <property type="entry name" value="DNA REPLICATION LICENSING FACTOR MCM FAMILY MEMBER"/>
    <property type="match status" value="1"/>
</dbReference>
<dbReference type="SUPFAM" id="SSF52540">
    <property type="entry name" value="P-loop containing nucleoside triphosphate hydrolases"/>
    <property type="match status" value="1"/>
</dbReference>
<dbReference type="GO" id="GO:0017116">
    <property type="term" value="F:single-stranded DNA helicase activity"/>
    <property type="evidence" value="ECO:0007669"/>
    <property type="project" value="TreeGrafter"/>
</dbReference>
<dbReference type="GO" id="GO:0005524">
    <property type="term" value="F:ATP binding"/>
    <property type="evidence" value="ECO:0007669"/>
    <property type="project" value="InterPro"/>
</dbReference>
<dbReference type="AlphaFoldDB" id="X1NVV8"/>
<sequence>LIFIMRDVPRAKRDRTTARNILERHSTSSKVIKPPLDMDFLRRVIIYARKNFDPKLDDKEAMKAIEDFFVDWRGVAERGEAPLPITVRQLETIVRMAKANARMRLSDRVTVEDANRAIMLIKRPLQGFGVDTDVLMIKDKSQQDNIRRVLDIIKE</sequence>
<dbReference type="InterPro" id="IPR031327">
    <property type="entry name" value="MCM"/>
</dbReference>
<reference evidence="5" key="1">
    <citation type="journal article" date="2014" name="Front. Microbiol.">
        <title>High frequency of phylogenetically diverse reductive dehalogenase-homologous genes in deep subseafloor sedimentary metagenomes.</title>
        <authorList>
            <person name="Kawai M."/>
            <person name="Futagami T."/>
            <person name="Toyoda A."/>
            <person name="Takaki Y."/>
            <person name="Nishi S."/>
            <person name="Hori S."/>
            <person name="Arai W."/>
            <person name="Tsubouchi T."/>
            <person name="Morono Y."/>
            <person name="Uchiyama I."/>
            <person name="Ito T."/>
            <person name="Fujiyama A."/>
            <person name="Inagaki F."/>
            <person name="Takami H."/>
        </authorList>
    </citation>
    <scope>NUCLEOTIDE SEQUENCE</scope>
    <source>
        <strain evidence="5">Expedition CK06-06</strain>
    </source>
</reference>
<comment type="caution">
    <text evidence="5">The sequence shown here is derived from an EMBL/GenBank/DDBJ whole genome shotgun (WGS) entry which is preliminary data.</text>
</comment>
<accession>X1NVV8</accession>
<evidence type="ECO:0000313" key="5">
    <source>
        <dbReference type="EMBL" id="GAI47743.1"/>
    </source>
</evidence>
<dbReference type="InterPro" id="IPR041562">
    <property type="entry name" value="MCM_lid"/>
</dbReference>
<dbReference type="Gene3D" id="3.40.50.300">
    <property type="entry name" value="P-loop containing nucleotide triphosphate hydrolases"/>
    <property type="match status" value="1"/>
</dbReference>
<dbReference type="GO" id="GO:0003697">
    <property type="term" value="F:single-stranded DNA binding"/>
    <property type="evidence" value="ECO:0007669"/>
    <property type="project" value="TreeGrafter"/>
</dbReference>
<keyword evidence="2" id="KW-0235">DNA replication</keyword>
<dbReference type="EMBL" id="BARV01041079">
    <property type="protein sequence ID" value="GAI47743.1"/>
    <property type="molecule type" value="Genomic_DNA"/>
</dbReference>
<organism evidence="5">
    <name type="scientific">marine sediment metagenome</name>
    <dbReference type="NCBI Taxonomy" id="412755"/>
    <lineage>
        <taxon>unclassified sequences</taxon>
        <taxon>metagenomes</taxon>
        <taxon>ecological metagenomes</taxon>
    </lineage>
</organism>
<evidence type="ECO:0000313" key="4">
    <source>
        <dbReference type="EMBL" id="GAI47684.1"/>
    </source>
</evidence>
<name>X1NVV8_9ZZZZ</name>
<gene>
    <name evidence="4" type="ORF">S06H3_62334</name>
    <name evidence="5" type="ORF">S06H3_62345</name>
</gene>
<dbReference type="GO" id="GO:0006260">
    <property type="term" value="P:DNA replication"/>
    <property type="evidence" value="ECO:0007669"/>
    <property type="project" value="UniProtKB-KW"/>
</dbReference>
<feature type="non-terminal residue" evidence="5">
    <location>
        <position position="155"/>
    </location>
</feature>
<dbReference type="InterPro" id="IPR027417">
    <property type="entry name" value="P-loop_NTPase"/>
</dbReference>
<feature type="domain" description="MCM AAA-lid" evidence="3">
    <location>
        <begin position="39"/>
        <end position="123"/>
    </location>
</feature>
<evidence type="ECO:0000256" key="2">
    <source>
        <dbReference type="ARBA" id="ARBA00022705"/>
    </source>
</evidence>
<dbReference type="GO" id="GO:0042555">
    <property type="term" value="C:MCM complex"/>
    <property type="evidence" value="ECO:0007669"/>
    <property type="project" value="TreeGrafter"/>
</dbReference>
<evidence type="ECO:0000259" key="3">
    <source>
        <dbReference type="Pfam" id="PF17855"/>
    </source>
</evidence>
<feature type="non-terminal residue" evidence="5">
    <location>
        <position position="1"/>
    </location>
</feature>
<dbReference type="EMBL" id="BARV01041069">
    <property type="protein sequence ID" value="GAI47684.1"/>
    <property type="molecule type" value="Genomic_DNA"/>
</dbReference>
<protein>
    <recommendedName>
        <fullName evidence="3">MCM AAA-lid domain-containing protein</fullName>
    </recommendedName>
</protein>
<proteinExistence type="inferred from homology"/>